<proteinExistence type="predicted"/>
<comment type="caution">
    <text evidence="1">The sequence shown here is derived from an EMBL/GenBank/DDBJ whole genome shotgun (WGS) entry which is preliminary data.</text>
</comment>
<reference evidence="2" key="1">
    <citation type="journal article" date="2018" name="BMC Genomics">
        <title>Genomic insights into host adaptation between the wheat stripe rust pathogen (Puccinia striiformis f. sp. tritici) and the barley stripe rust pathogen (Puccinia striiformis f. sp. hordei).</title>
        <authorList>
            <person name="Xia C."/>
            <person name="Wang M."/>
            <person name="Yin C."/>
            <person name="Cornejo O.E."/>
            <person name="Hulbert S.H."/>
            <person name="Chen X."/>
        </authorList>
    </citation>
    <scope>NUCLEOTIDE SEQUENCE [LARGE SCALE GENOMIC DNA]</scope>
    <source>
        <strain evidence="2">93-210</strain>
    </source>
</reference>
<dbReference type="Proteomes" id="UP001060170">
    <property type="component" value="Chromosome 9"/>
</dbReference>
<keyword evidence="2" id="KW-1185">Reference proteome</keyword>
<reference evidence="2" key="2">
    <citation type="journal article" date="2018" name="Mol. Plant Microbe Interact.">
        <title>Genome sequence resources for the wheat stripe rust pathogen (Puccinia striiformis f. sp. tritici) and the barley stripe rust pathogen (Puccinia striiformis f. sp. hordei).</title>
        <authorList>
            <person name="Xia C."/>
            <person name="Wang M."/>
            <person name="Yin C."/>
            <person name="Cornejo O.E."/>
            <person name="Hulbert S.H."/>
            <person name="Chen X."/>
        </authorList>
    </citation>
    <scope>NUCLEOTIDE SEQUENCE [LARGE SCALE GENOMIC DNA]</scope>
    <source>
        <strain evidence="2">93-210</strain>
    </source>
</reference>
<organism evidence="1 2">
    <name type="scientific">Puccinia striiformis f. sp. tritici</name>
    <dbReference type="NCBI Taxonomy" id="168172"/>
    <lineage>
        <taxon>Eukaryota</taxon>
        <taxon>Fungi</taxon>
        <taxon>Dikarya</taxon>
        <taxon>Basidiomycota</taxon>
        <taxon>Pucciniomycotina</taxon>
        <taxon>Pucciniomycetes</taxon>
        <taxon>Pucciniales</taxon>
        <taxon>Pucciniaceae</taxon>
        <taxon>Puccinia</taxon>
    </lineage>
</organism>
<reference evidence="1 2" key="3">
    <citation type="journal article" date="2022" name="Microbiol. Spectr.">
        <title>Folding features and dynamics of 3D genome architecture in plant fungal pathogens.</title>
        <authorList>
            <person name="Xia C."/>
        </authorList>
    </citation>
    <scope>NUCLEOTIDE SEQUENCE [LARGE SCALE GENOMIC DNA]</scope>
    <source>
        <strain evidence="1 2">93-210</strain>
    </source>
</reference>
<name>A0ACC0E9B9_9BASI</name>
<accession>A0ACC0E9B9</accession>
<gene>
    <name evidence="1" type="ORF">MJO28_010001</name>
</gene>
<evidence type="ECO:0000313" key="1">
    <source>
        <dbReference type="EMBL" id="KAI7948093.1"/>
    </source>
</evidence>
<evidence type="ECO:0000313" key="2">
    <source>
        <dbReference type="Proteomes" id="UP001060170"/>
    </source>
</evidence>
<dbReference type="EMBL" id="CM045873">
    <property type="protein sequence ID" value="KAI7948093.1"/>
    <property type="molecule type" value="Genomic_DNA"/>
</dbReference>
<sequence>MALAYENGSLKGNESDDVNGDDDVFGKGLSHCQGRAGGGRVKDHASQPSAECPIPNGYRPFNRLAMALAYENGSLKGNESDDVNGDDDVFGNSALSAPAARIRHSSRKSKVRMPIANRPLTSDGMDPIPKNYLIRSIAHYDSALSLMHRWSDGAIFIDPNMPASQQGM</sequence>
<protein>
    <submittedName>
        <fullName evidence="1">Uncharacterized protein</fullName>
    </submittedName>
</protein>